<reference evidence="1" key="1">
    <citation type="journal article" date="2018" name="PLoS Negl. Trop. Dis.">
        <title>An insight into the salivary gland and fat body transcriptome of Panstrongylus lignarius (Hemiptera: Heteroptera), the main vector of Chagas disease in Peru.</title>
        <authorList>
            <person name="Nevoa J.C."/>
            <person name="Mendes M.T."/>
            <person name="da Silva M.V."/>
            <person name="Soares S.C."/>
            <person name="Oliveira C.J.F."/>
            <person name="Ribeiro J.M.C."/>
        </authorList>
    </citation>
    <scope>NUCLEOTIDE SEQUENCE</scope>
</reference>
<accession>A0A224Y478</accession>
<evidence type="ECO:0000313" key="1">
    <source>
        <dbReference type="EMBL" id="JAW15259.1"/>
    </source>
</evidence>
<protein>
    <submittedName>
        <fullName evidence="1">Putative secreted protein</fullName>
    </submittedName>
</protein>
<sequence length="88" mass="10208">MLSMERRTFLQLLPATIPTLVNTLFLAIAPIIDSQNSFVPIYSKGLSTSYFLECFLRSSCLGFRLHSVFYHKHIFFNRLVCLRIHKLA</sequence>
<proteinExistence type="predicted"/>
<dbReference type="EMBL" id="GFTR01001167">
    <property type="protein sequence ID" value="JAW15259.1"/>
    <property type="molecule type" value="Transcribed_RNA"/>
</dbReference>
<dbReference type="AlphaFoldDB" id="A0A224Y478"/>
<organism evidence="1">
    <name type="scientific">Panstrongylus lignarius</name>
    <dbReference type="NCBI Taxonomy" id="156445"/>
    <lineage>
        <taxon>Eukaryota</taxon>
        <taxon>Metazoa</taxon>
        <taxon>Ecdysozoa</taxon>
        <taxon>Arthropoda</taxon>
        <taxon>Hexapoda</taxon>
        <taxon>Insecta</taxon>
        <taxon>Pterygota</taxon>
        <taxon>Neoptera</taxon>
        <taxon>Paraneoptera</taxon>
        <taxon>Hemiptera</taxon>
        <taxon>Heteroptera</taxon>
        <taxon>Panheteroptera</taxon>
        <taxon>Cimicomorpha</taxon>
        <taxon>Reduviidae</taxon>
        <taxon>Triatominae</taxon>
        <taxon>Panstrongylus</taxon>
    </lineage>
</organism>
<name>A0A224Y478_9HEMI</name>